<dbReference type="PRINTS" id="PR00315">
    <property type="entry name" value="ELONGATNFCT"/>
</dbReference>
<keyword evidence="3 8" id="KW-0251">Elongation factor</keyword>
<reference evidence="8" key="1">
    <citation type="journal article" date="2011" name="Environ. Microbiol.">
        <title>Time-series analyses of Monterey Bay coastal microbial picoplankton using a 'genome proxy' microarray.</title>
        <authorList>
            <person name="Rich V.I."/>
            <person name="Pham V.D."/>
            <person name="Eppley J."/>
            <person name="Shi Y."/>
            <person name="DeLong E.F."/>
        </authorList>
    </citation>
    <scope>NUCLEOTIDE SEQUENCE</scope>
</reference>
<dbReference type="EMBL" id="GU474925">
    <property type="protein sequence ID" value="ADI19546.1"/>
    <property type="molecule type" value="Genomic_DNA"/>
</dbReference>
<name>E0XYQ5_9GAMM</name>
<dbReference type="NCBIfam" id="NF009381">
    <property type="entry name" value="PRK12740.1-5"/>
    <property type="match status" value="1"/>
</dbReference>
<dbReference type="AlphaFoldDB" id="E0XYQ5"/>
<dbReference type="Gene3D" id="3.40.50.300">
    <property type="entry name" value="P-loop containing nucleotide triphosphate hydrolases"/>
    <property type="match status" value="1"/>
</dbReference>
<dbReference type="SUPFAM" id="SSF52540">
    <property type="entry name" value="P-loop containing nucleoside triphosphate hydrolases"/>
    <property type="match status" value="1"/>
</dbReference>
<dbReference type="InterPro" id="IPR027417">
    <property type="entry name" value="P-loop_NTPase"/>
</dbReference>
<dbReference type="Gene3D" id="3.30.70.870">
    <property type="entry name" value="Elongation Factor G (Translational Gtpase), domain 3"/>
    <property type="match status" value="1"/>
</dbReference>
<keyword evidence="5" id="KW-0342">GTP-binding</keyword>
<dbReference type="InterPro" id="IPR014721">
    <property type="entry name" value="Ribsml_uS5_D2-typ_fold_subgr"/>
</dbReference>
<dbReference type="FunFam" id="3.30.230.10:FF:000003">
    <property type="entry name" value="Elongation factor G"/>
    <property type="match status" value="1"/>
</dbReference>
<evidence type="ECO:0000256" key="1">
    <source>
        <dbReference type="ARBA" id="ARBA00017872"/>
    </source>
</evidence>
<evidence type="ECO:0000313" key="8">
    <source>
        <dbReference type="EMBL" id="ADI19546.1"/>
    </source>
</evidence>
<dbReference type="SUPFAM" id="SSF54211">
    <property type="entry name" value="Ribosomal protein S5 domain 2-like"/>
    <property type="match status" value="1"/>
</dbReference>
<dbReference type="CDD" id="cd16262">
    <property type="entry name" value="EFG_III"/>
    <property type="match status" value="1"/>
</dbReference>
<keyword evidence="2" id="KW-0547">Nucleotide-binding</keyword>
<dbReference type="NCBIfam" id="TIGR00231">
    <property type="entry name" value="small_GTP"/>
    <property type="match status" value="1"/>
</dbReference>
<keyword evidence="4" id="KW-0648">Protein biosynthesis</keyword>
<organism evidence="8">
    <name type="scientific">uncultured gamma proteobacterium HF0770_27E13</name>
    <dbReference type="NCBI Taxonomy" id="710986"/>
    <lineage>
        <taxon>Bacteria</taxon>
        <taxon>Pseudomonadati</taxon>
        <taxon>Pseudomonadota</taxon>
        <taxon>Gammaproteobacteria</taxon>
        <taxon>environmental samples</taxon>
    </lineage>
</organism>
<dbReference type="Pfam" id="PF14492">
    <property type="entry name" value="EFG_III"/>
    <property type="match status" value="1"/>
</dbReference>
<dbReference type="InterPro" id="IPR020568">
    <property type="entry name" value="Ribosomal_Su5_D2-typ_SF"/>
</dbReference>
<dbReference type="CDD" id="cd04170">
    <property type="entry name" value="EF-G_bact"/>
    <property type="match status" value="1"/>
</dbReference>
<dbReference type="Pfam" id="PF00679">
    <property type="entry name" value="EFG_C"/>
    <property type="match status" value="1"/>
</dbReference>
<dbReference type="Pfam" id="PF03764">
    <property type="entry name" value="EFG_IV"/>
    <property type="match status" value="1"/>
</dbReference>
<dbReference type="FunFam" id="3.30.70.240:FF:000001">
    <property type="entry name" value="Elongation factor G"/>
    <property type="match status" value="1"/>
</dbReference>
<dbReference type="InterPro" id="IPR035649">
    <property type="entry name" value="EFG_V"/>
</dbReference>
<dbReference type="Gene3D" id="3.30.70.240">
    <property type="match status" value="1"/>
</dbReference>
<dbReference type="InterPro" id="IPR009000">
    <property type="entry name" value="Transl_B-barrel_sf"/>
</dbReference>
<dbReference type="Pfam" id="PF22042">
    <property type="entry name" value="EF-G_D2"/>
    <property type="match status" value="1"/>
</dbReference>
<dbReference type="GO" id="GO:0003924">
    <property type="term" value="F:GTPase activity"/>
    <property type="evidence" value="ECO:0007669"/>
    <property type="project" value="InterPro"/>
</dbReference>
<dbReference type="InterPro" id="IPR035647">
    <property type="entry name" value="EFG_III/V"/>
</dbReference>
<dbReference type="GO" id="GO:0003746">
    <property type="term" value="F:translation elongation factor activity"/>
    <property type="evidence" value="ECO:0007669"/>
    <property type="project" value="UniProtKB-KW"/>
</dbReference>
<dbReference type="InterPro" id="IPR000795">
    <property type="entry name" value="T_Tr_GTP-bd_dom"/>
</dbReference>
<evidence type="ECO:0000256" key="3">
    <source>
        <dbReference type="ARBA" id="ARBA00022768"/>
    </source>
</evidence>
<evidence type="ECO:0000256" key="5">
    <source>
        <dbReference type="ARBA" id="ARBA00023134"/>
    </source>
</evidence>
<dbReference type="GO" id="GO:0005525">
    <property type="term" value="F:GTP binding"/>
    <property type="evidence" value="ECO:0007669"/>
    <property type="project" value="UniProtKB-KW"/>
</dbReference>
<comment type="function">
    <text evidence="6">Catalyzes the GTP-dependent ribosomal translocation step during translation elongation. During this step, the ribosome changes from the pre-translocational (PRE) to the post-translocational (POST) state as the newly formed A-site-bound peptidyl-tRNA and P-site-bound deacylated tRNA move to the P and E sites, respectively. Catalyzes the coordinated movement of the two tRNA molecules, the mRNA and conformational changes in the ribosome.</text>
</comment>
<dbReference type="InterPro" id="IPR000640">
    <property type="entry name" value="EFG_V-like"/>
</dbReference>
<dbReference type="InterPro" id="IPR047872">
    <property type="entry name" value="EFG_IV"/>
</dbReference>
<dbReference type="PROSITE" id="PS51722">
    <property type="entry name" value="G_TR_2"/>
    <property type="match status" value="1"/>
</dbReference>
<dbReference type="GO" id="GO:0032790">
    <property type="term" value="P:ribosome disassembly"/>
    <property type="evidence" value="ECO:0007669"/>
    <property type="project" value="TreeGrafter"/>
</dbReference>
<dbReference type="InterPro" id="IPR005517">
    <property type="entry name" value="Transl_elong_EFG/EF2_IV"/>
</dbReference>
<accession>E0XYQ5</accession>
<dbReference type="Pfam" id="PF00009">
    <property type="entry name" value="GTP_EFTU"/>
    <property type="match status" value="1"/>
</dbReference>
<evidence type="ECO:0000256" key="6">
    <source>
        <dbReference type="ARBA" id="ARBA00024731"/>
    </source>
</evidence>
<feature type="domain" description="Tr-type G" evidence="7">
    <location>
        <begin position="11"/>
        <end position="268"/>
    </location>
</feature>
<dbReference type="GO" id="GO:0097216">
    <property type="term" value="F:guanosine tetraphosphate binding"/>
    <property type="evidence" value="ECO:0007669"/>
    <property type="project" value="UniProtKB-ARBA"/>
</dbReference>
<dbReference type="Gene3D" id="2.40.30.10">
    <property type="entry name" value="Translation factors"/>
    <property type="match status" value="1"/>
</dbReference>
<dbReference type="SUPFAM" id="SSF50447">
    <property type="entry name" value="Translation proteins"/>
    <property type="match status" value="1"/>
</dbReference>
<dbReference type="InterPro" id="IPR041095">
    <property type="entry name" value="EFG_II"/>
</dbReference>
<dbReference type="Gene3D" id="3.30.230.10">
    <property type="match status" value="1"/>
</dbReference>
<sequence length="686" mass="75078">MAASQTLHSTKSIRNIAVVGHAGSGKTTLIEALLEKSGAIKSAGSVDKGTTVCDFTDQEKHLQHSLEASMCHLEIDGTFINLLDTPGYPDFMGRALSVLPAVDTAAIVVNAQTGVELVTQRMMDFSAQRKLCRLIIINKIDAENVNLEGIFKEIRKTFGRQCLPLNLPAQQGKAIADCFFEPADETPDFASVEAAHTEIFDQVVELDDELMEAYLEQGDDISLEQLHDPFERALRAGHLIPMCFVSSNTGAGIQQLLRVLSKLMPNPMEGNPPEFFNDQGEEKIVKISASDVSGHFVGHVFKVNVDPYVGRLATFRIHQGSIKKGDQVFIGDQRKTVRLAHLYQAQGKNLKEISTAVSGDLCSVSKIEDLRFDSVVHSSHDEDELHMKSVQMPAPMYGVALELMQRGQEKKLSDALHKLTTEDPSVKVEFNSQANETVLRGMGELHLRMVLERMKEEFGIMISTHPPKIAYLETITRGAEGHHRHKKQTGGAGQFGEVFLRIEPLPRGSGFEFSNKVVGGTIPRQFIPAVEKGVKQVLDDGAIAGYPLQDVKVIVYDGKYHPVDSKEVAFVAAGKRAFSDAVSKADPIVLEPIAKIEVTTPSSYVGDITGHLSGVRGRIAGSVTVAGNRVRISAEVPLAELGNYQTTLKSLTAGEGSFTMEFDHYERTPPAVQKDLEQAFRPATKN</sequence>
<dbReference type="InterPro" id="IPR053905">
    <property type="entry name" value="EF-G-like_DII"/>
</dbReference>
<dbReference type="CDD" id="cd03713">
    <property type="entry name" value="EFG_mtEFG_C"/>
    <property type="match status" value="1"/>
</dbReference>
<dbReference type="PANTHER" id="PTHR43261:SF6">
    <property type="entry name" value="ELONGATION FACTOR G-LIKE PROTEIN"/>
    <property type="match status" value="1"/>
</dbReference>
<dbReference type="NCBIfam" id="NF009891">
    <property type="entry name" value="PRK13351.1-1"/>
    <property type="match status" value="1"/>
</dbReference>
<dbReference type="SMART" id="SM00889">
    <property type="entry name" value="EFG_IV"/>
    <property type="match status" value="1"/>
</dbReference>
<evidence type="ECO:0000259" key="7">
    <source>
        <dbReference type="PROSITE" id="PS51722"/>
    </source>
</evidence>
<dbReference type="InterPro" id="IPR009022">
    <property type="entry name" value="EFG_III"/>
</dbReference>
<evidence type="ECO:0000256" key="4">
    <source>
        <dbReference type="ARBA" id="ARBA00022917"/>
    </source>
</evidence>
<dbReference type="PANTHER" id="PTHR43261">
    <property type="entry name" value="TRANSLATION ELONGATION FACTOR G-RELATED"/>
    <property type="match status" value="1"/>
</dbReference>
<dbReference type="SMART" id="SM00838">
    <property type="entry name" value="EFG_C"/>
    <property type="match status" value="1"/>
</dbReference>
<dbReference type="SUPFAM" id="SSF54980">
    <property type="entry name" value="EF-G C-terminal domain-like"/>
    <property type="match status" value="2"/>
</dbReference>
<proteinExistence type="predicted"/>
<dbReference type="CDD" id="cd01434">
    <property type="entry name" value="EFG_mtEFG1_IV"/>
    <property type="match status" value="1"/>
</dbReference>
<evidence type="ECO:0000256" key="2">
    <source>
        <dbReference type="ARBA" id="ARBA00022741"/>
    </source>
</evidence>
<dbReference type="InterPro" id="IPR005225">
    <property type="entry name" value="Small_GTP-bd"/>
</dbReference>
<protein>
    <recommendedName>
        <fullName evidence="1">Elongation factor G</fullName>
    </recommendedName>
</protein>